<feature type="chain" id="PRO_5046329270" evidence="1">
    <location>
        <begin position="29"/>
        <end position="116"/>
    </location>
</feature>
<dbReference type="EMBL" id="CP101125">
    <property type="protein sequence ID" value="UTO16556.1"/>
    <property type="molecule type" value="Genomic_DNA"/>
</dbReference>
<dbReference type="RefSeq" id="WP_054614492.1">
    <property type="nucleotide sequence ID" value="NZ_CP101125.1"/>
</dbReference>
<gene>
    <name evidence="2" type="ORF">NK667_09430</name>
</gene>
<name>A0ABY5EMJ7_9PSED</name>
<proteinExistence type="predicted"/>
<evidence type="ECO:0000256" key="1">
    <source>
        <dbReference type="SAM" id="SignalP"/>
    </source>
</evidence>
<organism evidence="2 3">
    <name type="scientific">Pseudomonas nunensis</name>
    <dbReference type="NCBI Taxonomy" id="2961896"/>
    <lineage>
        <taxon>Bacteria</taxon>
        <taxon>Pseudomonadati</taxon>
        <taxon>Pseudomonadota</taxon>
        <taxon>Gammaproteobacteria</taxon>
        <taxon>Pseudomonadales</taxon>
        <taxon>Pseudomonadaceae</taxon>
        <taxon>Pseudomonas</taxon>
    </lineage>
</organism>
<feature type="signal peptide" evidence="1">
    <location>
        <begin position="1"/>
        <end position="28"/>
    </location>
</feature>
<keyword evidence="3" id="KW-1185">Reference proteome</keyword>
<evidence type="ECO:0000313" key="2">
    <source>
        <dbReference type="EMBL" id="UTO16556.1"/>
    </source>
</evidence>
<sequence>MEVRNTYTVGMCLFLLTVLTAPCAYSSAEDTSAENASLLCKILDGNDALTQASEFSAENRSVYISVDASPEEAEKLCPVISAIVVDNEMEFAQGWTVQISSPGNDYKVAAVCPLSL</sequence>
<reference evidence="2" key="1">
    <citation type="submission" date="2022-07" db="EMBL/GenBank/DDBJ databases">
        <title>Pseudomonas nunamit sp. nov. an antifungal species isolated from Greenland.</title>
        <authorList>
            <person name="Ntana F."/>
            <person name="Hennessy R.C."/>
            <person name="Zervas A."/>
            <person name="Stougaard P."/>
        </authorList>
    </citation>
    <scope>NUCLEOTIDE SEQUENCE</scope>
    <source>
        <strain evidence="2">In5</strain>
    </source>
</reference>
<accession>A0ABY5EMJ7</accession>
<keyword evidence="1" id="KW-0732">Signal</keyword>
<dbReference type="Proteomes" id="UP001059607">
    <property type="component" value="Chromosome"/>
</dbReference>
<evidence type="ECO:0000313" key="3">
    <source>
        <dbReference type="Proteomes" id="UP001059607"/>
    </source>
</evidence>
<protein>
    <submittedName>
        <fullName evidence="2">Uncharacterized protein</fullName>
    </submittedName>
</protein>